<dbReference type="KEGG" id="pki:111848571"/>
<sequence length="232" mass="27189">MEADASRGHPAETFRSYEDLLDNHVKPLDLFYLEDEELARQLVQLGYRGSRKVMTREDFERAKAVAEEESRLARSEQQQQPLASMGTDLEDNFLRALAEREEPNRSGKMTSIIFIRDHNFLGHEISGYIDYCHRLKTEDFRQYFKRTKKLLPRSTDLSFYNWNTHICTTNSSPNFEVWTEDLGGLLFVNKRDQKILNVDPQAKPGDSSLRTPLRSDLYLQVLIFDHITRRKI</sequence>
<comment type="subcellular location">
    <subcellularLocation>
        <location evidence="3">Cytoplasm</location>
    </subcellularLocation>
    <subcellularLocation>
        <location evidence="2">Nucleus</location>
    </subcellularLocation>
</comment>
<dbReference type="AlphaFoldDB" id="A0A3B3Q4Q7"/>
<evidence type="ECO:0000256" key="3">
    <source>
        <dbReference type="ARBA" id="ARBA00004496"/>
    </source>
</evidence>
<dbReference type="GO" id="GO:0005737">
    <property type="term" value="C:cytoplasm"/>
    <property type="evidence" value="ECO:0007669"/>
    <property type="project" value="UniProtKB-SubCell"/>
</dbReference>
<dbReference type="PANTHER" id="PTHR33588">
    <property type="entry name" value="CILIA- AND FLAGELLA-ASSOCIATED PROTEIN 299"/>
    <property type="match status" value="1"/>
</dbReference>
<name>A0A3B3Q4Q7_9TELE</name>
<evidence type="ECO:0000313" key="8">
    <source>
        <dbReference type="Proteomes" id="UP000261540"/>
    </source>
</evidence>
<dbReference type="PANTHER" id="PTHR33588:SF1">
    <property type="entry name" value="CILIA- AND FLAGELLA-ASSOCIATED PROTEIN 299"/>
    <property type="match status" value="1"/>
</dbReference>
<keyword evidence="6" id="KW-0539">Nucleus</keyword>
<evidence type="ECO:0000256" key="1">
    <source>
        <dbReference type="ARBA" id="ARBA00003056"/>
    </source>
</evidence>
<dbReference type="OrthoDB" id="2136125at2759"/>
<proteinExistence type="predicted"/>
<dbReference type="CTD" id="255119"/>
<protein>
    <recommendedName>
        <fullName evidence="4">Cilia- and flagella-associated protein 299</fullName>
    </recommendedName>
</protein>
<accession>A0A3B3Q4Q7</accession>
<keyword evidence="5" id="KW-0963">Cytoplasm</keyword>
<comment type="function">
    <text evidence="1">May be involved in spermatogenesis.</text>
</comment>
<evidence type="ECO:0000256" key="5">
    <source>
        <dbReference type="ARBA" id="ARBA00022490"/>
    </source>
</evidence>
<organism evidence="7 8">
    <name type="scientific">Paramormyrops kingsleyae</name>
    <dbReference type="NCBI Taxonomy" id="1676925"/>
    <lineage>
        <taxon>Eukaryota</taxon>
        <taxon>Metazoa</taxon>
        <taxon>Chordata</taxon>
        <taxon>Craniata</taxon>
        <taxon>Vertebrata</taxon>
        <taxon>Euteleostomi</taxon>
        <taxon>Actinopterygii</taxon>
        <taxon>Neopterygii</taxon>
        <taxon>Teleostei</taxon>
        <taxon>Osteoglossocephala</taxon>
        <taxon>Osteoglossomorpha</taxon>
        <taxon>Osteoglossiformes</taxon>
        <taxon>Mormyridae</taxon>
        <taxon>Paramormyrops</taxon>
    </lineage>
</organism>
<evidence type="ECO:0000313" key="7">
    <source>
        <dbReference type="Ensembl" id="ENSPKIP00000001592.1"/>
    </source>
</evidence>
<dbReference type="Pfam" id="PF14713">
    <property type="entry name" value="DUF4464"/>
    <property type="match status" value="1"/>
</dbReference>
<reference evidence="7" key="2">
    <citation type="submission" date="2025-09" db="UniProtKB">
        <authorList>
            <consortium name="Ensembl"/>
        </authorList>
    </citation>
    <scope>IDENTIFICATION</scope>
</reference>
<dbReference type="Ensembl" id="ENSPKIT00000025514.1">
    <property type="protein sequence ID" value="ENSPKIP00000001592.1"/>
    <property type="gene ID" value="ENSPKIG00000019826.1"/>
</dbReference>
<dbReference type="GeneTree" id="ENSGT00390000016547"/>
<dbReference type="InterPro" id="IPR027887">
    <property type="entry name" value="DUF4464"/>
</dbReference>
<dbReference type="Proteomes" id="UP000261540">
    <property type="component" value="Unplaced"/>
</dbReference>
<evidence type="ECO:0000256" key="6">
    <source>
        <dbReference type="ARBA" id="ARBA00023242"/>
    </source>
</evidence>
<reference evidence="7" key="1">
    <citation type="submission" date="2025-08" db="UniProtKB">
        <authorList>
            <consortium name="Ensembl"/>
        </authorList>
    </citation>
    <scope>IDENTIFICATION</scope>
</reference>
<dbReference type="STRING" id="1676925.ENSPKIP00000001592"/>
<evidence type="ECO:0000256" key="4">
    <source>
        <dbReference type="ARBA" id="ARBA00021436"/>
    </source>
</evidence>
<keyword evidence="8" id="KW-1185">Reference proteome</keyword>
<dbReference type="GO" id="GO:0005634">
    <property type="term" value="C:nucleus"/>
    <property type="evidence" value="ECO:0007669"/>
    <property type="project" value="UniProtKB-SubCell"/>
</dbReference>
<evidence type="ECO:0000256" key="2">
    <source>
        <dbReference type="ARBA" id="ARBA00004123"/>
    </source>
</evidence>